<organism evidence="2 3">
    <name type="scientific">Candidula unifasciata</name>
    <dbReference type="NCBI Taxonomy" id="100452"/>
    <lineage>
        <taxon>Eukaryota</taxon>
        <taxon>Metazoa</taxon>
        <taxon>Spiralia</taxon>
        <taxon>Lophotrochozoa</taxon>
        <taxon>Mollusca</taxon>
        <taxon>Gastropoda</taxon>
        <taxon>Heterobranchia</taxon>
        <taxon>Euthyneura</taxon>
        <taxon>Panpulmonata</taxon>
        <taxon>Eupulmonata</taxon>
        <taxon>Stylommatophora</taxon>
        <taxon>Helicina</taxon>
        <taxon>Helicoidea</taxon>
        <taxon>Geomitridae</taxon>
        <taxon>Candidula</taxon>
    </lineage>
</organism>
<dbReference type="Proteomes" id="UP000678393">
    <property type="component" value="Unassembled WGS sequence"/>
</dbReference>
<feature type="compositionally biased region" description="Basic and acidic residues" evidence="1">
    <location>
        <begin position="38"/>
        <end position="69"/>
    </location>
</feature>
<feature type="compositionally biased region" description="Basic and acidic residues" evidence="1">
    <location>
        <begin position="76"/>
        <end position="85"/>
    </location>
</feature>
<reference evidence="2" key="1">
    <citation type="submission" date="2021-04" db="EMBL/GenBank/DDBJ databases">
        <authorList>
            <consortium name="Molecular Ecology Group"/>
        </authorList>
    </citation>
    <scope>NUCLEOTIDE SEQUENCE</scope>
</reference>
<keyword evidence="3" id="KW-1185">Reference proteome</keyword>
<gene>
    <name evidence="2" type="ORF">CUNI_LOCUS8758</name>
</gene>
<feature type="compositionally biased region" description="Basic and acidic residues" evidence="1">
    <location>
        <begin position="95"/>
        <end position="126"/>
    </location>
</feature>
<feature type="non-terminal residue" evidence="2">
    <location>
        <position position="159"/>
    </location>
</feature>
<proteinExistence type="predicted"/>
<comment type="caution">
    <text evidence="2">The sequence shown here is derived from an EMBL/GenBank/DDBJ whole genome shotgun (WGS) entry which is preliminary data.</text>
</comment>
<evidence type="ECO:0000256" key="1">
    <source>
        <dbReference type="SAM" id="MobiDB-lite"/>
    </source>
</evidence>
<feature type="compositionally biased region" description="Polar residues" evidence="1">
    <location>
        <begin position="7"/>
        <end position="32"/>
    </location>
</feature>
<dbReference type="AlphaFoldDB" id="A0A8S3Z6I0"/>
<sequence>NEDISDLVQQASEESPLRNITTAESVAVSSERTPIEAQTKDDTNSPKSEEENKTESPVDDSAKETKAEAENLVSREANEELKSECSENVCFQELGTDKDGGDTDVNAVHEEELNKSSQKTEAREGESIPAPSSQPLEAGDATSMAADIEETTLQEKVVL</sequence>
<feature type="region of interest" description="Disordered" evidence="1">
    <location>
        <begin position="1"/>
        <end position="144"/>
    </location>
</feature>
<name>A0A8S3Z6I0_9EUPU</name>
<evidence type="ECO:0000313" key="2">
    <source>
        <dbReference type="EMBL" id="CAG5123200.1"/>
    </source>
</evidence>
<accession>A0A8S3Z6I0</accession>
<protein>
    <submittedName>
        <fullName evidence="2">Uncharacterized protein</fullName>
    </submittedName>
</protein>
<evidence type="ECO:0000313" key="3">
    <source>
        <dbReference type="Proteomes" id="UP000678393"/>
    </source>
</evidence>
<dbReference type="EMBL" id="CAJHNH020001467">
    <property type="protein sequence ID" value="CAG5123200.1"/>
    <property type="molecule type" value="Genomic_DNA"/>
</dbReference>